<protein>
    <submittedName>
        <fullName evidence="2">Helix-turn-helix transcriptional regulator</fullName>
    </submittedName>
</protein>
<feature type="domain" description="HTH cro/C1-type" evidence="1">
    <location>
        <begin position="12"/>
        <end position="48"/>
    </location>
</feature>
<accession>A0A975R9T6</accession>
<organism evidence="2 3">
    <name type="scientific">Methylomonas paludis</name>
    <dbReference type="NCBI Taxonomy" id="1173101"/>
    <lineage>
        <taxon>Bacteria</taxon>
        <taxon>Pseudomonadati</taxon>
        <taxon>Pseudomonadota</taxon>
        <taxon>Gammaproteobacteria</taxon>
        <taxon>Methylococcales</taxon>
        <taxon>Methylococcaceae</taxon>
        <taxon>Methylomonas</taxon>
    </lineage>
</organism>
<reference evidence="2" key="1">
    <citation type="submission" date="2021-04" db="EMBL/GenBank/DDBJ databases">
        <title>Draft genome sequence data of methanotrophic Methylovulum sp. strain S1L and Methylomonas sp. strain S2AM isolated from boreal lake water columns.</title>
        <authorList>
            <person name="Rissanen A.J."/>
            <person name="Mangayil R."/>
            <person name="Svenning M.M."/>
            <person name="Khanongnuch R."/>
        </authorList>
    </citation>
    <scope>NUCLEOTIDE SEQUENCE</scope>
    <source>
        <strain evidence="2">S2AM</strain>
    </source>
</reference>
<sequence>MRQQPNDFAAQVKTIRHHLKLSQEELAQALGVSFATVNRWENGKTAPSKLAQRQFELFCHDKNQQGALPDE</sequence>
<gene>
    <name evidence="2" type="ORF">KEF85_14810</name>
</gene>
<name>A0A975R9T6_9GAMM</name>
<dbReference type="Pfam" id="PF01381">
    <property type="entry name" value="HTH_3"/>
    <property type="match status" value="1"/>
</dbReference>
<dbReference type="CDD" id="cd00093">
    <property type="entry name" value="HTH_XRE"/>
    <property type="match status" value="1"/>
</dbReference>
<dbReference type="Proteomes" id="UP000676649">
    <property type="component" value="Chromosome"/>
</dbReference>
<dbReference type="AlphaFoldDB" id="A0A975R9T6"/>
<dbReference type="EMBL" id="CP073754">
    <property type="protein sequence ID" value="QWF70579.1"/>
    <property type="molecule type" value="Genomic_DNA"/>
</dbReference>
<dbReference type="KEGG" id="mpad:KEF85_14810"/>
<dbReference type="SMART" id="SM00530">
    <property type="entry name" value="HTH_XRE"/>
    <property type="match status" value="1"/>
</dbReference>
<dbReference type="Gene3D" id="1.10.260.40">
    <property type="entry name" value="lambda repressor-like DNA-binding domains"/>
    <property type="match status" value="1"/>
</dbReference>
<dbReference type="GO" id="GO:0003677">
    <property type="term" value="F:DNA binding"/>
    <property type="evidence" value="ECO:0007669"/>
    <property type="project" value="InterPro"/>
</dbReference>
<evidence type="ECO:0000313" key="2">
    <source>
        <dbReference type="EMBL" id="QWF70579.1"/>
    </source>
</evidence>
<dbReference type="PROSITE" id="PS50943">
    <property type="entry name" value="HTH_CROC1"/>
    <property type="match status" value="1"/>
</dbReference>
<keyword evidence="3" id="KW-1185">Reference proteome</keyword>
<dbReference type="RefSeq" id="WP_215581896.1">
    <property type="nucleotide sequence ID" value="NZ_CP073754.1"/>
</dbReference>
<evidence type="ECO:0000313" key="3">
    <source>
        <dbReference type="Proteomes" id="UP000676649"/>
    </source>
</evidence>
<dbReference type="InterPro" id="IPR010982">
    <property type="entry name" value="Lambda_DNA-bd_dom_sf"/>
</dbReference>
<evidence type="ECO:0000259" key="1">
    <source>
        <dbReference type="PROSITE" id="PS50943"/>
    </source>
</evidence>
<dbReference type="SUPFAM" id="SSF47413">
    <property type="entry name" value="lambda repressor-like DNA-binding domains"/>
    <property type="match status" value="1"/>
</dbReference>
<dbReference type="InterPro" id="IPR001387">
    <property type="entry name" value="Cro/C1-type_HTH"/>
</dbReference>
<proteinExistence type="predicted"/>